<dbReference type="OrthoDB" id="196165at2759"/>
<organism evidence="4">
    <name type="scientific">Darwinula stevensoni</name>
    <dbReference type="NCBI Taxonomy" id="69355"/>
    <lineage>
        <taxon>Eukaryota</taxon>
        <taxon>Metazoa</taxon>
        <taxon>Ecdysozoa</taxon>
        <taxon>Arthropoda</taxon>
        <taxon>Crustacea</taxon>
        <taxon>Oligostraca</taxon>
        <taxon>Ostracoda</taxon>
        <taxon>Podocopa</taxon>
        <taxon>Podocopida</taxon>
        <taxon>Darwinulocopina</taxon>
        <taxon>Darwinuloidea</taxon>
        <taxon>Darwinulidae</taxon>
        <taxon>Darwinula</taxon>
    </lineage>
</organism>
<keyword evidence="2 3" id="KW-0040">ANK repeat</keyword>
<dbReference type="InterPro" id="IPR036770">
    <property type="entry name" value="Ankyrin_rpt-contain_sf"/>
</dbReference>
<dbReference type="SMART" id="SM00248">
    <property type="entry name" value="ANK"/>
    <property type="match status" value="2"/>
</dbReference>
<dbReference type="Proteomes" id="UP000677054">
    <property type="component" value="Unassembled WGS sequence"/>
</dbReference>
<proteinExistence type="predicted"/>
<dbReference type="PROSITE" id="PS50088">
    <property type="entry name" value="ANK_REPEAT"/>
    <property type="match status" value="1"/>
</dbReference>
<dbReference type="Gene3D" id="1.25.40.20">
    <property type="entry name" value="Ankyrin repeat-containing domain"/>
    <property type="match status" value="1"/>
</dbReference>
<dbReference type="SUPFAM" id="SSF48403">
    <property type="entry name" value="Ankyrin repeat"/>
    <property type="match status" value="1"/>
</dbReference>
<sequence>MLHVQLQRLTSQGYSLLSVDLEGRTALHHAALRGHKEAVRFLLSSAPPSLVDIQDTPRCQTALHVAAEHRRQVICGMLVAAGASLSLTDIKGRTPRDIAISNGDVNLAGYLES</sequence>
<evidence type="ECO:0000256" key="3">
    <source>
        <dbReference type="PROSITE-ProRule" id="PRU00023"/>
    </source>
</evidence>
<dbReference type="EMBL" id="LR900194">
    <property type="protein sequence ID" value="CAD7244649.1"/>
    <property type="molecule type" value="Genomic_DNA"/>
</dbReference>
<dbReference type="PROSITE" id="PS50297">
    <property type="entry name" value="ANK_REP_REGION"/>
    <property type="match status" value="1"/>
</dbReference>
<feature type="repeat" description="ANK" evidence="3">
    <location>
        <begin position="22"/>
        <end position="44"/>
    </location>
</feature>
<evidence type="ECO:0000313" key="4">
    <source>
        <dbReference type="EMBL" id="CAD7244649.1"/>
    </source>
</evidence>
<keyword evidence="1" id="KW-0677">Repeat</keyword>
<dbReference type="PRINTS" id="PR01415">
    <property type="entry name" value="ANKYRIN"/>
</dbReference>
<dbReference type="InterPro" id="IPR002110">
    <property type="entry name" value="Ankyrin_rpt"/>
</dbReference>
<dbReference type="PANTHER" id="PTHR24171">
    <property type="entry name" value="ANKYRIN REPEAT DOMAIN-CONTAINING PROTEIN 39-RELATED"/>
    <property type="match status" value="1"/>
</dbReference>
<protein>
    <submittedName>
        <fullName evidence="4">Uncharacterized protein</fullName>
    </submittedName>
</protein>
<gene>
    <name evidence="4" type="ORF">DSTB1V02_LOCUS4539</name>
</gene>
<evidence type="ECO:0000256" key="2">
    <source>
        <dbReference type="ARBA" id="ARBA00023043"/>
    </source>
</evidence>
<reference evidence="4" key="1">
    <citation type="submission" date="2020-11" db="EMBL/GenBank/DDBJ databases">
        <authorList>
            <person name="Tran Van P."/>
        </authorList>
    </citation>
    <scope>NUCLEOTIDE SEQUENCE</scope>
</reference>
<evidence type="ECO:0000313" key="5">
    <source>
        <dbReference type="Proteomes" id="UP000677054"/>
    </source>
</evidence>
<accession>A0A7R9A5Y5</accession>
<dbReference type="Pfam" id="PF12796">
    <property type="entry name" value="Ank_2"/>
    <property type="match status" value="1"/>
</dbReference>
<evidence type="ECO:0000256" key="1">
    <source>
        <dbReference type="ARBA" id="ARBA00022737"/>
    </source>
</evidence>
<keyword evidence="5" id="KW-1185">Reference proteome</keyword>
<name>A0A7R9A5Y5_9CRUS</name>
<dbReference type="AlphaFoldDB" id="A0A7R9A5Y5"/>
<dbReference type="EMBL" id="CAJPEV010000677">
    <property type="protein sequence ID" value="CAG0887541.1"/>
    <property type="molecule type" value="Genomic_DNA"/>
</dbReference>